<name>A0A317EBS8_9PROT</name>
<comment type="caution">
    <text evidence="2">The sequence shown here is derived from an EMBL/GenBank/DDBJ whole genome shotgun (WGS) entry which is preliminary data.</text>
</comment>
<dbReference type="RefSeq" id="WP_109904024.1">
    <property type="nucleotide sequence ID" value="NZ_QGLE01000003.1"/>
</dbReference>
<organism evidence="2 3">
    <name type="scientific">Zavarzinia aquatilis</name>
    <dbReference type="NCBI Taxonomy" id="2211142"/>
    <lineage>
        <taxon>Bacteria</taxon>
        <taxon>Pseudomonadati</taxon>
        <taxon>Pseudomonadota</taxon>
        <taxon>Alphaproteobacteria</taxon>
        <taxon>Rhodospirillales</taxon>
        <taxon>Zavarziniaceae</taxon>
        <taxon>Zavarzinia</taxon>
    </lineage>
</organism>
<evidence type="ECO:0000313" key="2">
    <source>
        <dbReference type="EMBL" id="PWR24518.1"/>
    </source>
</evidence>
<accession>A0A317EBS8</accession>
<evidence type="ECO:0000313" key="3">
    <source>
        <dbReference type="Proteomes" id="UP000245461"/>
    </source>
</evidence>
<keyword evidence="1" id="KW-0472">Membrane</keyword>
<reference evidence="2 3" key="1">
    <citation type="submission" date="2018-05" db="EMBL/GenBank/DDBJ databases">
        <title>Zavarzinia sp. HR-AS.</title>
        <authorList>
            <person name="Lee Y."/>
            <person name="Jeon C.O."/>
        </authorList>
    </citation>
    <scope>NUCLEOTIDE SEQUENCE [LARGE SCALE GENOMIC DNA]</scope>
    <source>
        <strain evidence="2 3">HR-AS</strain>
    </source>
</reference>
<evidence type="ECO:0000256" key="1">
    <source>
        <dbReference type="SAM" id="Phobius"/>
    </source>
</evidence>
<feature type="transmembrane region" description="Helical" evidence="1">
    <location>
        <begin position="136"/>
        <end position="156"/>
    </location>
</feature>
<keyword evidence="1" id="KW-1133">Transmembrane helix</keyword>
<sequence>MRVSLDLWDGLDVAGMIGDIEAAFDTHLTPAELRQSFTMGDLQDRLVARLPAEAERGKGCPTAIAFWRLRAALRPHVPGLTLRPSTPIGALRHLSHVRLRRVIEADTGFALPPPEITMGFLLGWLALLIAVPGGTYQAGLSGGLAFALALAILALPRLWPHRLPGRIVTLGDLARDVADRNPVRLARLGARLDEQAIWNRLCVIASDYGDVPAADIARHTRLTGS</sequence>
<keyword evidence="3" id="KW-1185">Reference proteome</keyword>
<dbReference type="OrthoDB" id="7466720at2"/>
<dbReference type="AlphaFoldDB" id="A0A317EBS8"/>
<keyword evidence="1" id="KW-0812">Transmembrane</keyword>
<protein>
    <submittedName>
        <fullName evidence="2">Uncharacterized protein</fullName>
    </submittedName>
</protein>
<gene>
    <name evidence="2" type="ORF">DKG74_06855</name>
</gene>
<proteinExistence type="predicted"/>
<dbReference type="EMBL" id="QGLE01000003">
    <property type="protein sequence ID" value="PWR24518.1"/>
    <property type="molecule type" value="Genomic_DNA"/>
</dbReference>
<dbReference type="Proteomes" id="UP000245461">
    <property type="component" value="Unassembled WGS sequence"/>
</dbReference>
<feature type="transmembrane region" description="Helical" evidence="1">
    <location>
        <begin position="108"/>
        <end position="130"/>
    </location>
</feature>